<reference evidence="2" key="1">
    <citation type="submission" date="2018-05" db="EMBL/GenBank/DDBJ databases">
        <authorList>
            <person name="Lanie J.A."/>
            <person name="Ng W.-L."/>
            <person name="Kazmierczak K.M."/>
            <person name="Andrzejewski T.M."/>
            <person name="Davidsen T.M."/>
            <person name="Wayne K.J."/>
            <person name="Tettelin H."/>
            <person name="Glass J.I."/>
            <person name="Rusch D."/>
            <person name="Podicherti R."/>
            <person name="Tsui H.-C.T."/>
            <person name="Winkler M.E."/>
        </authorList>
    </citation>
    <scope>NUCLEOTIDE SEQUENCE</scope>
    <source>
        <strain evidence="2">KNB</strain>
    </source>
</reference>
<evidence type="ECO:0000313" key="2">
    <source>
        <dbReference type="EMBL" id="SPS06464.1"/>
    </source>
</evidence>
<dbReference type="Pfam" id="PF10087">
    <property type="entry name" value="DUF2325"/>
    <property type="match status" value="1"/>
</dbReference>
<evidence type="ECO:0000256" key="1">
    <source>
        <dbReference type="ARBA" id="ARBA00007189"/>
    </source>
</evidence>
<gene>
    <name evidence="2" type="ORF">NITFAB_2057</name>
</gene>
<evidence type="ECO:0008006" key="3">
    <source>
        <dbReference type="Google" id="ProtNLM"/>
    </source>
</evidence>
<accession>A0A2X0RFF3</accession>
<comment type="similarity">
    <text evidence="1">Belongs to the UPF0751 family.</text>
</comment>
<organism evidence="2">
    <name type="scientific">Candidatus Nitrotoga fabula</name>
    <dbReference type="NCBI Taxonomy" id="2182327"/>
    <lineage>
        <taxon>Bacteria</taxon>
        <taxon>Pseudomonadati</taxon>
        <taxon>Pseudomonadota</taxon>
        <taxon>Betaproteobacteria</taxon>
        <taxon>Nitrosomonadales</taxon>
        <taxon>Gallionellaceae</taxon>
        <taxon>Candidatus Nitrotoga</taxon>
    </lineage>
</organism>
<sequence length="113" mass="12693">MNAMLVGADRLGNIPKLLSDWDISITQHVTGRHASDQRKSHGLPRDTDLLILFTDFLGHNVMRHFRNLAQVEGIPFIACRRSATCLAHSLECCFNKNTDPSACQKCRKCPFTP</sequence>
<dbReference type="InterPro" id="IPR016772">
    <property type="entry name" value="UCP020408"/>
</dbReference>
<dbReference type="PIRSF" id="PIRSF020408">
    <property type="entry name" value="UCP020408"/>
    <property type="match status" value="1"/>
</dbReference>
<proteinExistence type="inferred from homology"/>
<name>A0A2X0RFF3_9PROT</name>
<dbReference type="EMBL" id="LS423452">
    <property type="protein sequence ID" value="SPS06464.1"/>
    <property type="molecule type" value="Genomic_DNA"/>
</dbReference>
<protein>
    <recommendedName>
        <fullName evidence="3">DUF2325 domain-containing protein</fullName>
    </recommendedName>
</protein>
<dbReference type="AlphaFoldDB" id="A0A2X0RFF3"/>